<keyword evidence="1" id="KW-0812">Transmembrane</keyword>
<gene>
    <name evidence="2" type="ORF">CCMP2556_LOCUS33284</name>
</gene>
<comment type="caution">
    <text evidence="2">The sequence shown here is derived from an EMBL/GenBank/DDBJ whole genome shotgun (WGS) entry which is preliminary data.</text>
</comment>
<reference evidence="2 3" key="1">
    <citation type="submission" date="2024-02" db="EMBL/GenBank/DDBJ databases">
        <authorList>
            <person name="Chen Y."/>
            <person name="Shah S."/>
            <person name="Dougan E. K."/>
            <person name="Thang M."/>
            <person name="Chan C."/>
        </authorList>
    </citation>
    <scope>NUCLEOTIDE SEQUENCE [LARGE SCALE GENOMIC DNA]</scope>
</reference>
<name>A0ABP0NVC2_9DINO</name>
<protein>
    <recommendedName>
        <fullName evidence="4">Copper transporter</fullName>
    </recommendedName>
</protein>
<keyword evidence="1" id="KW-1133">Transmembrane helix</keyword>
<keyword evidence="1" id="KW-0472">Membrane</keyword>
<keyword evidence="3" id="KW-1185">Reference proteome</keyword>
<dbReference type="Proteomes" id="UP001642484">
    <property type="component" value="Unassembled WGS sequence"/>
</dbReference>
<evidence type="ECO:0000313" key="2">
    <source>
        <dbReference type="EMBL" id="CAK9067751.1"/>
    </source>
</evidence>
<accession>A0ABP0NVC2</accession>
<evidence type="ECO:0000313" key="3">
    <source>
        <dbReference type="Proteomes" id="UP001642484"/>
    </source>
</evidence>
<feature type="transmembrane region" description="Helical" evidence="1">
    <location>
        <begin position="81"/>
        <end position="102"/>
    </location>
</feature>
<evidence type="ECO:0008006" key="4">
    <source>
        <dbReference type="Google" id="ProtNLM"/>
    </source>
</evidence>
<evidence type="ECO:0000256" key="1">
    <source>
        <dbReference type="SAM" id="Phobius"/>
    </source>
</evidence>
<dbReference type="EMBL" id="CAXAMN010022250">
    <property type="protein sequence ID" value="CAK9067751.1"/>
    <property type="molecule type" value="Genomic_DNA"/>
</dbReference>
<sequence length="117" mass="13279">MAGQFYFAAASTFIMLTCTVAEVMLARHENLKQELQKSAIKGFKTEPVLRMLKLEQCFDTPFSFVLSCYAWTFAIRNTCSLLNGMGTLLSGVYGLAGTIYWVEDLDLYRTKPKWTQP</sequence>
<proteinExistence type="predicted"/>
<organism evidence="2 3">
    <name type="scientific">Durusdinium trenchii</name>
    <dbReference type="NCBI Taxonomy" id="1381693"/>
    <lineage>
        <taxon>Eukaryota</taxon>
        <taxon>Sar</taxon>
        <taxon>Alveolata</taxon>
        <taxon>Dinophyceae</taxon>
        <taxon>Suessiales</taxon>
        <taxon>Symbiodiniaceae</taxon>
        <taxon>Durusdinium</taxon>
    </lineage>
</organism>
<feature type="transmembrane region" description="Helical" evidence="1">
    <location>
        <begin position="6"/>
        <end position="26"/>
    </location>
</feature>